<dbReference type="Proteomes" id="UP000199614">
    <property type="component" value="Unassembled WGS sequence"/>
</dbReference>
<reference evidence="1 2" key="1">
    <citation type="submission" date="2016-10" db="EMBL/GenBank/DDBJ databases">
        <authorList>
            <person name="de Groot N.N."/>
        </authorList>
    </citation>
    <scope>NUCLEOTIDE SEQUENCE [LARGE SCALE GENOMIC DNA]</scope>
    <source>
        <strain evidence="1 2">CGMCC 4.1877</strain>
    </source>
</reference>
<organism evidence="1 2">
    <name type="scientific">Pseudonocardia ammonioxydans</name>
    <dbReference type="NCBI Taxonomy" id="260086"/>
    <lineage>
        <taxon>Bacteria</taxon>
        <taxon>Bacillati</taxon>
        <taxon>Actinomycetota</taxon>
        <taxon>Actinomycetes</taxon>
        <taxon>Pseudonocardiales</taxon>
        <taxon>Pseudonocardiaceae</taxon>
        <taxon>Pseudonocardia</taxon>
    </lineage>
</organism>
<proteinExistence type="predicted"/>
<dbReference type="AlphaFoldDB" id="A0A1I4UUU5"/>
<dbReference type="EMBL" id="FOUY01000005">
    <property type="protein sequence ID" value="SFM92742.1"/>
    <property type="molecule type" value="Genomic_DNA"/>
</dbReference>
<evidence type="ECO:0000313" key="1">
    <source>
        <dbReference type="EMBL" id="SFM92742.1"/>
    </source>
</evidence>
<protein>
    <submittedName>
        <fullName evidence="1">Uncharacterized protein</fullName>
    </submittedName>
</protein>
<sequence>MTVDELAQPLYVGPGDARVTLGTPTEEPVSDVLPEGLGDEVRMLLGRHGERTIPQLRNQADRDTWREGTGLRKPGRCRSTEPSRWTRSFRPTMTWLDV</sequence>
<gene>
    <name evidence="1" type="ORF">SAMN05216207_10057</name>
</gene>
<accession>A0A1I4UUU5</accession>
<keyword evidence="2" id="KW-1185">Reference proteome</keyword>
<evidence type="ECO:0000313" key="2">
    <source>
        <dbReference type="Proteomes" id="UP000199614"/>
    </source>
</evidence>
<dbReference type="STRING" id="260086.SAMN05216207_10057"/>
<name>A0A1I4UUU5_PSUAM</name>